<sequence>MTKTSIGNSATKHSSWTRTNFFAKICKSYNSCAKVPFLKTKDAQGQTPLMLAVTCRSYKAVLELKTILEITNDNAATRDSIIFLAGSAPDQSRQGILRCNDTCSFTWIVWPDQLAVLLYRVLRTVTAGKSSPITRPNCSSFYKNGHRHGFLDQVSFARTSN</sequence>
<accession>A0A8D8G5D2</accession>
<dbReference type="GO" id="GO:0090263">
    <property type="term" value="P:positive regulation of canonical Wnt signaling pathway"/>
    <property type="evidence" value="ECO:0007669"/>
    <property type="project" value="TreeGrafter"/>
</dbReference>
<dbReference type="GO" id="GO:0000209">
    <property type="term" value="P:protein polyubiquitination"/>
    <property type="evidence" value="ECO:0007669"/>
    <property type="project" value="TreeGrafter"/>
</dbReference>
<reference evidence="1" key="1">
    <citation type="submission" date="2021-05" db="EMBL/GenBank/DDBJ databases">
        <authorList>
            <person name="Alioto T."/>
            <person name="Alioto T."/>
            <person name="Gomez Garrido J."/>
        </authorList>
    </citation>
    <scope>NUCLEOTIDE SEQUENCE</scope>
</reference>
<dbReference type="EMBL" id="HBUE01128813">
    <property type="protein sequence ID" value="CAG6495491.1"/>
    <property type="molecule type" value="Transcribed_RNA"/>
</dbReference>
<organism evidence="1">
    <name type="scientific">Culex pipiens</name>
    <name type="common">House mosquito</name>
    <dbReference type="NCBI Taxonomy" id="7175"/>
    <lineage>
        <taxon>Eukaryota</taxon>
        <taxon>Metazoa</taxon>
        <taxon>Ecdysozoa</taxon>
        <taxon>Arthropoda</taxon>
        <taxon>Hexapoda</taxon>
        <taxon>Insecta</taxon>
        <taxon>Pterygota</taxon>
        <taxon>Neoptera</taxon>
        <taxon>Endopterygota</taxon>
        <taxon>Diptera</taxon>
        <taxon>Nematocera</taxon>
        <taxon>Culicoidea</taxon>
        <taxon>Culicidae</taxon>
        <taxon>Culicinae</taxon>
        <taxon>Culicini</taxon>
        <taxon>Culex</taxon>
        <taxon>Culex</taxon>
    </lineage>
</organism>
<dbReference type="EMBL" id="HBUE01128809">
    <property type="protein sequence ID" value="CAG6495488.1"/>
    <property type="molecule type" value="Transcribed_RNA"/>
</dbReference>
<dbReference type="AlphaFoldDB" id="A0A8D8G5D2"/>
<evidence type="ECO:0000313" key="1">
    <source>
        <dbReference type="EMBL" id="CAG6495491.1"/>
    </source>
</evidence>
<proteinExistence type="predicted"/>
<dbReference type="GO" id="GO:0034450">
    <property type="term" value="F:ubiquitin-ubiquitin ligase activity"/>
    <property type="evidence" value="ECO:0007669"/>
    <property type="project" value="TreeGrafter"/>
</dbReference>
<name>A0A8D8G5D2_CULPI</name>
<dbReference type="GO" id="GO:0005737">
    <property type="term" value="C:cytoplasm"/>
    <property type="evidence" value="ECO:0007669"/>
    <property type="project" value="TreeGrafter"/>
</dbReference>
<dbReference type="PANTHER" id="PTHR46276:SF1">
    <property type="entry name" value="E3 UBIQUITIN-PROTEIN LIGASE UBR5"/>
    <property type="match status" value="1"/>
</dbReference>
<protein>
    <submittedName>
        <fullName evidence="1">E3 ubiquitin-protein ligase hyd</fullName>
    </submittedName>
</protein>
<dbReference type="EMBL" id="HBUE01342998">
    <property type="protein sequence ID" value="CAG6599447.1"/>
    <property type="molecule type" value="Transcribed_RNA"/>
</dbReference>
<dbReference type="GO" id="GO:0005634">
    <property type="term" value="C:nucleus"/>
    <property type="evidence" value="ECO:0007669"/>
    <property type="project" value="TreeGrafter"/>
</dbReference>
<dbReference type="EMBL" id="HBUE01236085">
    <property type="protein sequence ID" value="CAG6547259.1"/>
    <property type="molecule type" value="Transcribed_RNA"/>
</dbReference>
<dbReference type="PANTHER" id="PTHR46276">
    <property type="entry name" value="E3 UBIQUITIN-PROTEIN LIGASE UBR5"/>
    <property type="match status" value="1"/>
</dbReference>